<accession>H0F4D3</accession>
<dbReference type="InterPro" id="IPR001509">
    <property type="entry name" value="Epimerase_deHydtase"/>
</dbReference>
<protein>
    <submittedName>
        <fullName evidence="2">NAD-dependent epimerase/dehydratase</fullName>
    </submittedName>
</protein>
<dbReference type="InterPro" id="IPR036291">
    <property type="entry name" value="NAD(P)-bd_dom_sf"/>
</dbReference>
<evidence type="ECO:0000313" key="3">
    <source>
        <dbReference type="Proteomes" id="UP000003113"/>
    </source>
</evidence>
<dbReference type="STRING" id="477184.KYC_08125"/>
<dbReference type="Proteomes" id="UP000003113">
    <property type="component" value="Unassembled WGS sequence"/>
</dbReference>
<dbReference type="AlphaFoldDB" id="H0F4D3"/>
<dbReference type="SUPFAM" id="SSF51735">
    <property type="entry name" value="NAD(P)-binding Rossmann-fold domains"/>
    <property type="match status" value="1"/>
</dbReference>
<name>H0F4D3_9BURK</name>
<dbReference type="PRINTS" id="PR01713">
    <property type="entry name" value="NUCEPIMERASE"/>
</dbReference>
<dbReference type="PANTHER" id="PTHR43245">
    <property type="entry name" value="BIFUNCTIONAL POLYMYXIN RESISTANCE PROTEIN ARNA"/>
    <property type="match status" value="1"/>
</dbReference>
<dbReference type="InterPro" id="IPR050177">
    <property type="entry name" value="Lipid_A_modif_metabolic_enz"/>
</dbReference>
<evidence type="ECO:0000313" key="2">
    <source>
        <dbReference type="EMBL" id="EHK66882.1"/>
    </source>
</evidence>
<keyword evidence="3" id="KW-1185">Reference proteome</keyword>
<evidence type="ECO:0000259" key="1">
    <source>
        <dbReference type="Pfam" id="PF01370"/>
    </source>
</evidence>
<feature type="domain" description="NAD-dependent epimerase/dehydratase" evidence="1">
    <location>
        <begin position="10"/>
        <end position="239"/>
    </location>
</feature>
<reference evidence="2 3" key="1">
    <citation type="journal article" date="2012" name="J. Bacteriol.">
        <title>Genome sequence of the highly efficient arsenite-oxidizing bacterium Achromobacter arsenitoxydans SY8.</title>
        <authorList>
            <person name="Li X."/>
            <person name="Hu Y."/>
            <person name="Gong J."/>
            <person name="Lin Y."/>
            <person name="Johnstone L."/>
            <person name="Rensing C."/>
            <person name="Wang G."/>
        </authorList>
    </citation>
    <scope>NUCLEOTIDE SEQUENCE [LARGE SCALE GENOMIC DNA]</scope>
    <source>
        <strain evidence="2 3">SY8</strain>
    </source>
</reference>
<comment type="caution">
    <text evidence="2">The sequence shown here is derived from an EMBL/GenBank/DDBJ whole genome shotgun (WGS) entry which is preliminary data.</text>
</comment>
<dbReference type="PANTHER" id="PTHR43245:SF13">
    <property type="entry name" value="UDP-D-APIOSE_UDP-D-XYLOSE SYNTHASE 2"/>
    <property type="match status" value="1"/>
</dbReference>
<dbReference type="OrthoDB" id="9769113at2"/>
<proteinExistence type="predicted"/>
<dbReference type="Gene3D" id="3.40.50.720">
    <property type="entry name" value="NAD(P)-binding Rossmann-like Domain"/>
    <property type="match status" value="1"/>
</dbReference>
<sequence length="315" mass="34236">MSNMQNMRCVVLGAGGFLGTNLCRRLVSEVASLRAFGRRQSFPEALRGIEWMPGDFADPTSIAAAISGCDTVFHLVNATTPASANIDKLADLQANVASTLRMLEACREEGVKRVIFVSSGGTIYGVPQEVPTPETAPTSPITAYGISKLSIEKYLGLFEYLHGLEYRALRVANPFGPYQLALKNQGVVAAFMRQSVADHPIQLWGDGTSVRDYIYVDDVVDALCMASTHQGPSRIFNIGSGEGRSLLQIIRAIEVESGKALTVHVSPSRSVDIPKSILDTRLAHEELGWSPKVGFEAGIHRTWRWILSQEGCGEI</sequence>
<dbReference type="eggNOG" id="COG0451">
    <property type="taxonomic scope" value="Bacteria"/>
</dbReference>
<dbReference type="Pfam" id="PF01370">
    <property type="entry name" value="Epimerase"/>
    <property type="match status" value="1"/>
</dbReference>
<dbReference type="RefSeq" id="WP_008160788.1">
    <property type="nucleotide sequence ID" value="NZ_AGUF01000034.1"/>
</dbReference>
<gene>
    <name evidence="2" type="ORF">KYC_08125</name>
</gene>
<organism evidence="2 3">
    <name type="scientific">Achromobacter arsenitoxydans SY8</name>
    <dbReference type="NCBI Taxonomy" id="477184"/>
    <lineage>
        <taxon>Bacteria</taxon>
        <taxon>Pseudomonadati</taxon>
        <taxon>Pseudomonadota</taxon>
        <taxon>Betaproteobacteria</taxon>
        <taxon>Burkholderiales</taxon>
        <taxon>Alcaligenaceae</taxon>
        <taxon>Achromobacter</taxon>
    </lineage>
</organism>
<dbReference type="PATRIC" id="fig|477184.5.peg.1608"/>
<dbReference type="EMBL" id="AGUF01000034">
    <property type="protein sequence ID" value="EHK66882.1"/>
    <property type="molecule type" value="Genomic_DNA"/>
</dbReference>